<dbReference type="PANTHER" id="PTHR12992">
    <property type="entry name" value="NUDIX HYDROLASE"/>
    <property type="match status" value="1"/>
</dbReference>
<dbReference type="Pfam" id="PF00293">
    <property type="entry name" value="NUDIX"/>
    <property type="match status" value="1"/>
</dbReference>
<evidence type="ECO:0000256" key="3">
    <source>
        <dbReference type="ARBA" id="ARBA00022723"/>
    </source>
</evidence>
<comment type="cofactor">
    <cofactor evidence="1">
        <name>Mn(2+)</name>
        <dbReference type="ChEBI" id="CHEBI:29035"/>
    </cofactor>
</comment>
<dbReference type="InterPro" id="IPR045121">
    <property type="entry name" value="CoAse"/>
</dbReference>
<evidence type="ECO:0000256" key="6">
    <source>
        <dbReference type="ARBA" id="ARBA00023211"/>
    </source>
</evidence>
<dbReference type="Gene3D" id="3.90.79.10">
    <property type="entry name" value="Nucleoside Triphosphate Pyrophosphohydrolase"/>
    <property type="match status" value="1"/>
</dbReference>
<gene>
    <name evidence="8" type="ORF">AHA02nite_03800</name>
</gene>
<keyword evidence="5" id="KW-0460">Magnesium</keyword>
<dbReference type="OrthoDB" id="9802805at2"/>
<dbReference type="RefSeq" id="WP_146813819.1">
    <property type="nucleotide sequence ID" value="NZ_BJYA01000001.1"/>
</dbReference>
<evidence type="ECO:0000259" key="7">
    <source>
        <dbReference type="PROSITE" id="PS51462"/>
    </source>
</evidence>
<dbReference type="AlphaFoldDB" id="A0A511W0I6"/>
<evidence type="ECO:0000256" key="1">
    <source>
        <dbReference type="ARBA" id="ARBA00001936"/>
    </source>
</evidence>
<dbReference type="Proteomes" id="UP000321440">
    <property type="component" value="Unassembled WGS sequence"/>
</dbReference>
<dbReference type="SUPFAM" id="SSF55811">
    <property type="entry name" value="Nudix"/>
    <property type="match status" value="1"/>
</dbReference>
<comment type="caution">
    <text evidence="8">The sequence shown here is derived from an EMBL/GenBank/DDBJ whole genome shotgun (WGS) entry which is preliminary data.</text>
</comment>
<protein>
    <submittedName>
        <fullName evidence="8">Coenzyme A pyrophosphatase</fullName>
    </submittedName>
</protein>
<reference evidence="8 9" key="1">
    <citation type="submission" date="2019-07" db="EMBL/GenBank/DDBJ databases">
        <title>Whole genome shotgun sequence of Alkalibacillus haloalkaliphilus NBRC 103110.</title>
        <authorList>
            <person name="Hosoyama A."/>
            <person name="Uohara A."/>
            <person name="Ohji S."/>
            <person name="Ichikawa N."/>
        </authorList>
    </citation>
    <scope>NUCLEOTIDE SEQUENCE [LARGE SCALE GENOMIC DNA]</scope>
    <source>
        <strain evidence="8 9">NBRC 103110</strain>
    </source>
</reference>
<accession>A0A511W0I6</accession>
<keyword evidence="4" id="KW-0378">Hydrolase</keyword>
<dbReference type="InterPro" id="IPR000086">
    <property type="entry name" value="NUDIX_hydrolase_dom"/>
</dbReference>
<evidence type="ECO:0000313" key="8">
    <source>
        <dbReference type="EMBL" id="GEN44604.1"/>
    </source>
</evidence>
<evidence type="ECO:0000256" key="2">
    <source>
        <dbReference type="ARBA" id="ARBA00001946"/>
    </source>
</evidence>
<dbReference type="CDD" id="cd03426">
    <property type="entry name" value="NUDIX_CoAse_Nudt7"/>
    <property type="match status" value="1"/>
</dbReference>
<feature type="domain" description="Nudix hydrolase" evidence="7">
    <location>
        <begin position="22"/>
        <end position="160"/>
    </location>
</feature>
<organism evidence="8 9">
    <name type="scientific">Alkalibacillus haloalkaliphilus</name>
    <dbReference type="NCBI Taxonomy" id="94136"/>
    <lineage>
        <taxon>Bacteria</taxon>
        <taxon>Bacillati</taxon>
        <taxon>Bacillota</taxon>
        <taxon>Bacilli</taxon>
        <taxon>Bacillales</taxon>
        <taxon>Bacillaceae</taxon>
        <taxon>Alkalibacillus</taxon>
    </lineage>
</organism>
<dbReference type="InterPro" id="IPR015797">
    <property type="entry name" value="NUDIX_hydrolase-like_dom_sf"/>
</dbReference>
<evidence type="ECO:0000256" key="5">
    <source>
        <dbReference type="ARBA" id="ARBA00022842"/>
    </source>
</evidence>
<keyword evidence="6" id="KW-0464">Manganese</keyword>
<keyword evidence="3" id="KW-0479">Metal-binding</keyword>
<dbReference type="PROSITE" id="PS51462">
    <property type="entry name" value="NUDIX"/>
    <property type="match status" value="1"/>
</dbReference>
<dbReference type="PANTHER" id="PTHR12992:SF11">
    <property type="entry name" value="MITOCHONDRIAL COENZYME A DIPHOSPHATASE NUDT8"/>
    <property type="match status" value="1"/>
</dbReference>
<sequence length="210" mass="24211">MDYKTLNNIIKKHQSETLGLPNNRKYAIIIPLIEKDGELQIVFEVRSKYMRRQPGEVCFPGGKVDQDDLNTSETAVRELCEELGVSEGQVNNVEYLGLLVTPFRLSVSAYTGFITIGSYEGFQPNPLEVDSIFTVPLSFFLENKPEVHYIDVEIKPDDNFPYDDIPNGESYEVQKVQYEEHFYYYEDYVIWGLTARILNDFIAIIKGDRT</sequence>
<comment type="cofactor">
    <cofactor evidence="2">
        <name>Mg(2+)</name>
        <dbReference type="ChEBI" id="CHEBI:18420"/>
    </cofactor>
</comment>
<evidence type="ECO:0000256" key="4">
    <source>
        <dbReference type="ARBA" id="ARBA00022801"/>
    </source>
</evidence>
<keyword evidence="9" id="KW-1185">Reference proteome</keyword>
<name>A0A511W0I6_9BACI</name>
<dbReference type="GO" id="GO:0046872">
    <property type="term" value="F:metal ion binding"/>
    <property type="evidence" value="ECO:0007669"/>
    <property type="project" value="UniProtKB-KW"/>
</dbReference>
<proteinExistence type="predicted"/>
<evidence type="ECO:0000313" key="9">
    <source>
        <dbReference type="Proteomes" id="UP000321440"/>
    </source>
</evidence>
<dbReference type="EMBL" id="BJYA01000001">
    <property type="protein sequence ID" value="GEN44604.1"/>
    <property type="molecule type" value="Genomic_DNA"/>
</dbReference>
<dbReference type="GO" id="GO:0010945">
    <property type="term" value="F:coenzyme A diphosphatase activity"/>
    <property type="evidence" value="ECO:0007669"/>
    <property type="project" value="InterPro"/>
</dbReference>